<evidence type="ECO:0000313" key="1">
    <source>
        <dbReference type="EMBL" id="KAK4884498.1"/>
    </source>
</evidence>
<dbReference type="Proteomes" id="UP001353858">
    <property type="component" value="Unassembled WGS sequence"/>
</dbReference>
<evidence type="ECO:0008006" key="3">
    <source>
        <dbReference type="Google" id="ProtNLM"/>
    </source>
</evidence>
<evidence type="ECO:0000313" key="2">
    <source>
        <dbReference type="Proteomes" id="UP001353858"/>
    </source>
</evidence>
<protein>
    <recommendedName>
        <fullName evidence="3">MICOS complex subunit MIC13</fullName>
    </recommendedName>
</protein>
<accession>A0AAN7PFQ9</accession>
<keyword evidence="2" id="KW-1185">Reference proteome</keyword>
<proteinExistence type="predicted"/>
<comment type="caution">
    <text evidence="1">The sequence shown here is derived from an EMBL/GenBank/DDBJ whole genome shotgun (WGS) entry which is preliminary data.</text>
</comment>
<organism evidence="1 2">
    <name type="scientific">Aquatica leii</name>
    <dbReference type="NCBI Taxonomy" id="1421715"/>
    <lineage>
        <taxon>Eukaryota</taxon>
        <taxon>Metazoa</taxon>
        <taxon>Ecdysozoa</taxon>
        <taxon>Arthropoda</taxon>
        <taxon>Hexapoda</taxon>
        <taxon>Insecta</taxon>
        <taxon>Pterygota</taxon>
        <taxon>Neoptera</taxon>
        <taxon>Endopterygota</taxon>
        <taxon>Coleoptera</taxon>
        <taxon>Polyphaga</taxon>
        <taxon>Elateriformia</taxon>
        <taxon>Elateroidea</taxon>
        <taxon>Lampyridae</taxon>
        <taxon>Luciolinae</taxon>
        <taxon>Aquatica</taxon>
    </lineage>
</organism>
<dbReference type="EMBL" id="JARPUR010000001">
    <property type="protein sequence ID" value="KAK4884498.1"/>
    <property type="molecule type" value="Genomic_DNA"/>
</dbReference>
<dbReference type="AlphaFoldDB" id="A0AAN7PFQ9"/>
<gene>
    <name evidence="1" type="ORF">RN001_000769</name>
</gene>
<name>A0AAN7PFQ9_9COLE</name>
<sequence>MKRTIACLNKASNLSNACKGKTTLLVYERSEKPAERKHDCVPRPQISIVPTKKIRICTGAELKKMCRPTPCECPPQLSKFGSFLNCLYRTVLFSIKSAILGSLVYWTWEAGIWGDSVDVERFYSTVCYLFSEKCTKPDKVLSKSCQKELEIIALTIPPSVDDPCIVPPVNNAKLQYKIKQSWNHAVTGVFEGVTQFPDNVSRYYQKIMGNEKKCIKVKSK</sequence>
<reference evidence="2" key="1">
    <citation type="submission" date="2023-01" db="EMBL/GenBank/DDBJ databases">
        <title>Key to firefly adult light organ development and bioluminescence: homeobox transcription factors regulate luciferase expression and transportation to peroxisome.</title>
        <authorList>
            <person name="Fu X."/>
        </authorList>
    </citation>
    <scope>NUCLEOTIDE SEQUENCE [LARGE SCALE GENOMIC DNA]</scope>
</reference>